<feature type="region of interest" description="Disordered" evidence="1">
    <location>
        <begin position="128"/>
        <end position="148"/>
    </location>
</feature>
<feature type="signal peptide" evidence="2">
    <location>
        <begin position="1"/>
        <end position="22"/>
    </location>
</feature>
<dbReference type="Proteomes" id="UP000185841">
    <property type="component" value="Unassembled WGS sequence"/>
</dbReference>
<feature type="region of interest" description="Disordered" evidence="1">
    <location>
        <begin position="46"/>
        <end position="83"/>
    </location>
</feature>
<dbReference type="Pfam" id="PF13511">
    <property type="entry name" value="DUF4124"/>
    <property type="match status" value="1"/>
</dbReference>
<feature type="domain" description="DUF4124" evidence="3">
    <location>
        <begin position="12"/>
        <end position="58"/>
    </location>
</feature>
<protein>
    <recommendedName>
        <fullName evidence="3">DUF4124 domain-containing protein</fullName>
    </recommendedName>
</protein>
<sequence length="167" mass="18292">MQRSICAGICALLLYPSAPASASTVFRCEDGKGHITYTLHGCPDSASQDLQEAHNPTPGKGKAVPLAKTKKPRSKAKSKEKDEQLVVVGTKQDGCGNQLSSSERRRAVIRQQIRSGMTLRDVESALGKPDKITTNDGQTRYHYADDKGNKRQVNFDEYGCVKKKGKR</sequence>
<gene>
    <name evidence="4" type="ORF">SAMN05878282_10291</name>
</gene>
<dbReference type="InterPro" id="IPR025392">
    <property type="entry name" value="DUF4124"/>
</dbReference>
<accession>A0A1N6PZ08</accession>
<feature type="chain" id="PRO_5012884753" description="DUF4124 domain-containing protein" evidence="2">
    <location>
        <begin position="23"/>
        <end position="167"/>
    </location>
</feature>
<reference evidence="4 5" key="1">
    <citation type="submission" date="2017-01" db="EMBL/GenBank/DDBJ databases">
        <authorList>
            <person name="Mah S.A."/>
            <person name="Swanson W.J."/>
            <person name="Moy G.W."/>
            <person name="Vacquier V.D."/>
        </authorList>
    </citation>
    <scope>NUCLEOTIDE SEQUENCE [LARGE SCALE GENOMIC DNA]</scope>
    <source>
        <strain evidence="4 5">RU36E</strain>
    </source>
</reference>
<evidence type="ECO:0000313" key="4">
    <source>
        <dbReference type="EMBL" id="SIQ09512.1"/>
    </source>
</evidence>
<dbReference type="AlphaFoldDB" id="A0A1N6PZ08"/>
<keyword evidence="2" id="KW-0732">Signal</keyword>
<evidence type="ECO:0000313" key="5">
    <source>
        <dbReference type="Proteomes" id="UP000185841"/>
    </source>
</evidence>
<dbReference type="EMBL" id="FTMP01000002">
    <property type="protein sequence ID" value="SIQ09512.1"/>
    <property type="molecule type" value="Genomic_DNA"/>
</dbReference>
<evidence type="ECO:0000256" key="2">
    <source>
        <dbReference type="SAM" id="SignalP"/>
    </source>
</evidence>
<organism evidence="4 5">
    <name type="scientific">Aquipseudomonas alcaligenes</name>
    <name type="common">Pseudomonas alcaligenes</name>
    <dbReference type="NCBI Taxonomy" id="43263"/>
    <lineage>
        <taxon>Bacteria</taxon>
        <taxon>Pseudomonadati</taxon>
        <taxon>Pseudomonadota</taxon>
        <taxon>Gammaproteobacteria</taxon>
        <taxon>Pseudomonadales</taxon>
        <taxon>Pseudomonadaceae</taxon>
        <taxon>Aquipseudomonas</taxon>
    </lineage>
</organism>
<proteinExistence type="predicted"/>
<evidence type="ECO:0000259" key="3">
    <source>
        <dbReference type="Pfam" id="PF13511"/>
    </source>
</evidence>
<name>A0A1N6PZ08_AQUAC</name>
<evidence type="ECO:0000256" key="1">
    <source>
        <dbReference type="SAM" id="MobiDB-lite"/>
    </source>
</evidence>
<dbReference type="RefSeq" id="WP_076424771.1">
    <property type="nucleotide sequence ID" value="NZ_FTMP01000002.1"/>
</dbReference>